<keyword evidence="1" id="KW-0472">Membrane</keyword>
<sequence>MSVPDSDVRSPSSAAQPVSAGIVTALVGFTSSFAVVLTGLTAVGANSAEAASGLLILCVTQALGMLWLSRRYRMPITLAWSTPGAALLAGAGTVGGGWPAAVGAFAIVGVAILLTGLWPRLGRAIAAIPSALAQAMLAGVLLPLCLAPVLALRDAPLAVAPVVLVWLVLQRYSTRWAVPAAFAAAGVVIAVSLVVGKVGLDASALLPGLVLTTPTWSWQALIGIAVPLYIVTMASQNIPGTAVMKSFGYEVPWRPAMLVTGIGTLVGAPAGGHAINLAAISAALSAAPTAHPDPWKRWRAAFTAGWAYLVLAACSAAVAALIAAAPVGVVETVAGLALLATLGGALASALADIREREGAVVTFLIAASGVSVLGIGSAFWALIAGLIVRTALHFRR</sequence>
<dbReference type="AlphaFoldDB" id="A0A2S2BTG0"/>
<keyword evidence="1" id="KW-1133">Transmembrane helix</keyword>
<keyword evidence="1" id="KW-0812">Transmembrane</keyword>
<dbReference type="OrthoDB" id="9813854at2"/>
<protein>
    <submittedName>
        <fullName evidence="2">Benzoate transporter</fullName>
    </submittedName>
</protein>
<proteinExistence type="predicted"/>
<dbReference type="PANTHER" id="PTHR30199">
    <property type="entry name" value="MFS FAMILY TRANSPORTER, PREDICTED SUBSTRATE BENZOATE"/>
    <property type="match status" value="1"/>
</dbReference>
<name>A0A2S2BTG0_9NOCA</name>
<gene>
    <name evidence="2" type="ORF">CBI38_10235</name>
</gene>
<evidence type="ECO:0000313" key="3">
    <source>
        <dbReference type="Proteomes" id="UP000245711"/>
    </source>
</evidence>
<dbReference type="KEGG" id="roz:CBI38_10235"/>
<dbReference type="NCBIfam" id="TIGR00843">
    <property type="entry name" value="benE"/>
    <property type="match status" value="1"/>
</dbReference>
<feature type="transmembrane region" description="Helical" evidence="1">
    <location>
        <begin position="363"/>
        <end position="388"/>
    </location>
</feature>
<feature type="transmembrane region" description="Helical" evidence="1">
    <location>
        <begin position="216"/>
        <end position="235"/>
    </location>
</feature>
<accession>A0A2S2BTG0</accession>
<feature type="transmembrane region" description="Helical" evidence="1">
    <location>
        <begin position="176"/>
        <end position="196"/>
    </location>
</feature>
<feature type="transmembrane region" description="Helical" evidence="1">
    <location>
        <begin position="125"/>
        <end position="144"/>
    </location>
</feature>
<dbReference type="PANTHER" id="PTHR30199:SF0">
    <property type="entry name" value="INNER MEMBRANE PROTEIN YDCO"/>
    <property type="match status" value="1"/>
</dbReference>
<dbReference type="GO" id="GO:0042925">
    <property type="term" value="F:benzoate transmembrane transporter activity"/>
    <property type="evidence" value="ECO:0007669"/>
    <property type="project" value="InterPro"/>
</dbReference>
<reference evidence="2 3" key="1">
    <citation type="submission" date="2017-05" db="EMBL/GenBank/DDBJ databases">
        <title>Isolation of Rhodococcus sp. S2-17 biodegrading of BP-3.</title>
        <authorList>
            <person name="Lee Y."/>
            <person name="Kim K.H."/>
            <person name="Chun B.H."/>
            <person name="Jung H.S."/>
            <person name="Jeon C.O."/>
        </authorList>
    </citation>
    <scope>NUCLEOTIDE SEQUENCE [LARGE SCALE GENOMIC DNA]</scope>
    <source>
        <strain evidence="2 3">S2-17</strain>
    </source>
</reference>
<feature type="transmembrane region" description="Helical" evidence="1">
    <location>
        <begin position="100"/>
        <end position="118"/>
    </location>
</feature>
<dbReference type="Proteomes" id="UP000245711">
    <property type="component" value="Chromosome"/>
</dbReference>
<dbReference type="EMBL" id="CP021354">
    <property type="protein sequence ID" value="AWK71906.1"/>
    <property type="molecule type" value="Genomic_DNA"/>
</dbReference>
<dbReference type="RefSeq" id="WP_109328596.1">
    <property type="nucleotide sequence ID" value="NZ_CP021354.1"/>
</dbReference>
<feature type="transmembrane region" description="Helical" evidence="1">
    <location>
        <begin position="333"/>
        <end position="351"/>
    </location>
</feature>
<feature type="transmembrane region" description="Helical" evidence="1">
    <location>
        <begin position="306"/>
        <end position="327"/>
    </location>
</feature>
<evidence type="ECO:0000256" key="1">
    <source>
        <dbReference type="SAM" id="Phobius"/>
    </source>
</evidence>
<keyword evidence="3" id="KW-1185">Reference proteome</keyword>
<dbReference type="InterPro" id="IPR004711">
    <property type="entry name" value="Benzoate_Transporter"/>
</dbReference>
<organism evidence="2 3">
    <name type="scientific">Rhodococcus oxybenzonivorans</name>
    <dbReference type="NCBI Taxonomy" id="1990687"/>
    <lineage>
        <taxon>Bacteria</taxon>
        <taxon>Bacillati</taxon>
        <taxon>Actinomycetota</taxon>
        <taxon>Actinomycetes</taxon>
        <taxon>Mycobacteriales</taxon>
        <taxon>Nocardiaceae</taxon>
        <taxon>Rhodococcus</taxon>
    </lineage>
</organism>
<feature type="transmembrane region" description="Helical" evidence="1">
    <location>
        <begin position="150"/>
        <end position="169"/>
    </location>
</feature>
<dbReference type="GO" id="GO:0005886">
    <property type="term" value="C:plasma membrane"/>
    <property type="evidence" value="ECO:0007669"/>
    <property type="project" value="TreeGrafter"/>
</dbReference>
<feature type="transmembrane region" description="Helical" evidence="1">
    <location>
        <begin position="50"/>
        <end position="69"/>
    </location>
</feature>
<feature type="transmembrane region" description="Helical" evidence="1">
    <location>
        <begin position="20"/>
        <end position="44"/>
    </location>
</feature>
<dbReference type="Pfam" id="PF03594">
    <property type="entry name" value="BenE"/>
    <property type="match status" value="1"/>
</dbReference>
<evidence type="ECO:0000313" key="2">
    <source>
        <dbReference type="EMBL" id="AWK71906.1"/>
    </source>
</evidence>